<proteinExistence type="predicted"/>
<reference evidence="2 3" key="1">
    <citation type="submission" date="2011-07" db="EMBL/GenBank/DDBJ databases">
        <authorList>
            <person name="Coyne R."/>
            <person name="Brami D."/>
            <person name="Johnson J."/>
            <person name="Hostetler J."/>
            <person name="Hannick L."/>
            <person name="Clark T."/>
            <person name="Cassidy-Hanley D."/>
            <person name="Inman J."/>
        </authorList>
    </citation>
    <scope>NUCLEOTIDE SEQUENCE [LARGE SCALE GENOMIC DNA]</scope>
    <source>
        <strain evidence="2 3">G5</strain>
    </source>
</reference>
<dbReference type="EMBL" id="GL984303">
    <property type="protein sequence ID" value="EGR27954.1"/>
    <property type="molecule type" value="Genomic_DNA"/>
</dbReference>
<organism evidence="2 3">
    <name type="scientific">Ichthyophthirius multifiliis</name>
    <name type="common">White spot disease agent</name>
    <name type="synonym">Ich</name>
    <dbReference type="NCBI Taxonomy" id="5932"/>
    <lineage>
        <taxon>Eukaryota</taxon>
        <taxon>Sar</taxon>
        <taxon>Alveolata</taxon>
        <taxon>Ciliophora</taxon>
        <taxon>Intramacronucleata</taxon>
        <taxon>Oligohymenophorea</taxon>
        <taxon>Hymenostomatida</taxon>
        <taxon>Ophryoglenina</taxon>
        <taxon>Ichthyophthirius</taxon>
    </lineage>
</organism>
<dbReference type="AlphaFoldDB" id="G0R3G5"/>
<evidence type="ECO:0000313" key="2">
    <source>
        <dbReference type="EMBL" id="EGR27954.1"/>
    </source>
</evidence>
<dbReference type="InParanoid" id="G0R3G5"/>
<evidence type="ECO:0000313" key="3">
    <source>
        <dbReference type="Proteomes" id="UP000008983"/>
    </source>
</evidence>
<keyword evidence="3" id="KW-1185">Reference proteome</keyword>
<sequence>MKLALKMLLKLLVLKQGCKDMLYKIVQNKELIQKQERLQKNKIQIITLFKIHVIMNKQKEIQVYMKKKQKMASKMIQMIQEMKIQHQNQLKKTVSQTGKTVQFKVSKIQLKKMN</sequence>
<gene>
    <name evidence="2" type="ORF">IMG5_185370</name>
</gene>
<protein>
    <submittedName>
        <fullName evidence="2">Uncharacterized protein</fullName>
    </submittedName>
</protein>
<keyword evidence="1" id="KW-0732">Signal</keyword>
<evidence type="ECO:0000256" key="1">
    <source>
        <dbReference type="SAM" id="SignalP"/>
    </source>
</evidence>
<accession>G0R3G5</accession>
<name>G0R3G5_ICHMU</name>
<dbReference type="RefSeq" id="XP_004027299.1">
    <property type="nucleotide sequence ID" value="XM_004027250.1"/>
</dbReference>
<dbReference type="GeneID" id="14904067"/>
<feature type="chain" id="PRO_5003408408" evidence="1">
    <location>
        <begin position="20"/>
        <end position="114"/>
    </location>
</feature>
<dbReference type="Proteomes" id="UP000008983">
    <property type="component" value="Unassembled WGS sequence"/>
</dbReference>
<feature type="signal peptide" evidence="1">
    <location>
        <begin position="1"/>
        <end position="19"/>
    </location>
</feature>